<feature type="region of interest" description="Disordered" evidence="10">
    <location>
        <begin position="183"/>
        <end position="222"/>
    </location>
</feature>
<feature type="region of interest" description="Disordered" evidence="10">
    <location>
        <begin position="276"/>
        <end position="300"/>
    </location>
</feature>
<evidence type="ECO:0000256" key="1">
    <source>
        <dbReference type="ARBA" id="ARBA00004123"/>
    </source>
</evidence>
<feature type="region of interest" description="Disordered" evidence="10">
    <location>
        <begin position="22"/>
        <end position="63"/>
    </location>
</feature>
<comment type="subcellular location">
    <subcellularLocation>
        <location evidence="1">Nucleus</location>
    </subcellularLocation>
</comment>
<reference evidence="12" key="1">
    <citation type="journal article" date="2016" name="Proc. Natl. Acad. Sci. U.S.A.">
        <title>Lipid metabolic changes in an early divergent fungus govern the establishment of a mutualistic symbiosis with endobacteria.</title>
        <authorList>
            <person name="Lastovetsky O.A."/>
            <person name="Gaspar M.L."/>
            <person name="Mondo S.J."/>
            <person name="LaButti K.M."/>
            <person name="Sandor L."/>
            <person name="Grigoriev I.V."/>
            <person name="Henry S.A."/>
            <person name="Pawlowska T.E."/>
        </authorList>
    </citation>
    <scope>NUCLEOTIDE SEQUENCE [LARGE SCALE GENOMIC DNA]</scope>
    <source>
        <strain evidence="12">ATCC 52814</strain>
    </source>
</reference>
<organism evidence="12">
    <name type="scientific">Rhizopus microsporus var. microsporus</name>
    <dbReference type="NCBI Taxonomy" id="86635"/>
    <lineage>
        <taxon>Eukaryota</taxon>
        <taxon>Fungi</taxon>
        <taxon>Fungi incertae sedis</taxon>
        <taxon>Mucoromycota</taxon>
        <taxon>Mucoromycotina</taxon>
        <taxon>Mucoromycetes</taxon>
        <taxon>Mucorales</taxon>
        <taxon>Mucorineae</taxon>
        <taxon>Rhizopodaceae</taxon>
        <taxon>Rhizopus</taxon>
    </lineage>
</organism>
<feature type="compositionally biased region" description="Basic and acidic residues" evidence="10">
    <location>
        <begin position="22"/>
        <end position="32"/>
    </location>
</feature>
<feature type="domain" description="C2H2-type" evidence="11">
    <location>
        <begin position="499"/>
        <end position="528"/>
    </location>
</feature>
<dbReference type="VEuPathDB" id="FungiDB:BCV72DRAFT_72434"/>
<evidence type="ECO:0000256" key="4">
    <source>
        <dbReference type="ARBA" id="ARBA00022771"/>
    </source>
</evidence>
<evidence type="ECO:0000256" key="3">
    <source>
        <dbReference type="ARBA" id="ARBA00022737"/>
    </source>
</evidence>
<feature type="compositionally biased region" description="Low complexity" evidence="10">
    <location>
        <begin position="479"/>
        <end position="493"/>
    </location>
</feature>
<dbReference type="InterPro" id="IPR051007">
    <property type="entry name" value="creA/MIG_C2H2-ZnF"/>
</dbReference>
<keyword evidence="3" id="KW-0677">Repeat</keyword>
<dbReference type="OrthoDB" id="6365676at2759"/>
<dbReference type="InterPro" id="IPR013087">
    <property type="entry name" value="Znf_C2H2_type"/>
</dbReference>
<gene>
    <name evidence="12" type="ORF">BCV72DRAFT_72434</name>
</gene>
<dbReference type="PANTHER" id="PTHR47428:SF2">
    <property type="entry name" value="ZINC FINGER PROTEIN RSV1"/>
    <property type="match status" value="1"/>
</dbReference>
<evidence type="ECO:0000256" key="6">
    <source>
        <dbReference type="ARBA" id="ARBA00023015"/>
    </source>
</evidence>
<keyword evidence="2" id="KW-0479">Metal-binding</keyword>
<feature type="compositionally biased region" description="Polar residues" evidence="10">
    <location>
        <begin position="467"/>
        <end position="478"/>
    </location>
</feature>
<protein>
    <recommendedName>
        <fullName evidence="11">C2H2-type domain-containing protein</fullName>
    </recommendedName>
</protein>
<feature type="compositionally biased region" description="Polar residues" evidence="10">
    <location>
        <begin position="192"/>
        <end position="204"/>
    </location>
</feature>
<sequence length="606" mass="67347">MNNQLLTNYDQHSTSLMSEKLPGIDKLPKLDEAATPSPPSTSSFIDTNTDTKEQNISPYSNNFLPPPSNAGYTFNSMQNSHPLYHQNMSPPLTPAVSPSSVLLDSMQFKRKFSVDVGPFGFGTNISHPSSMHDQDAFRRSSCSAMSMDDSNGYSAAVAAAVVVNSRCPPNDFLMNSNSNAVQQSAFDDRSADTMQSTTANNTTPAKRRGSRAHLNGPTTQHKHGCKYPFCTWSFKRYEHLKRHMLIHTGKRPHVCHFPGCGKSFSRSDNFHAHYRTHTKKLQQQQQHHQQKNSVKKSSVSSDASTAAAAAVAATAAAVVASVGTPNPSITSAPQVFDDRTQANYFAKQPFDMGYPDIYGHHHHHHHHHRPSYSAEDNATYSQTLRNFNQPAFGLHSSHVPSLLNHEVHNQPFFASDEHDRNNQFGYHMGSMVTSPNASTANNGNGYRDPYGYPSYSVGPVTNTVPATTMSSSPVASNMRTTGASTSRRASSSSNQQKTHICPVNQCQRSFKRLEHLKRHMRIHTLERPFACTFPNCHKTFSRSDNLSQHTKTHQKTEDRRRRQQPSHDFMNKQQQQSNTQSTNDSTMLNNMVGISWHSANTGTVGC</sequence>
<feature type="domain" description="C2H2-type" evidence="11">
    <location>
        <begin position="253"/>
        <end position="282"/>
    </location>
</feature>
<feature type="region of interest" description="Disordered" evidence="10">
    <location>
        <begin position="542"/>
        <end position="586"/>
    </location>
</feature>
<dbReference type="GO" id="GO:0000978">
    <property type="term" value="F:RNA polymerase II cis-regulatory region sequence-specific DNA binding"/>
    <property type="evidence" value="ECO:0007669"/>
    <property type="project" value="TreeGrafter"/>
</dbReference>
<evidence type="ECO:0000256" key="9">
    <source>
        <dbReference type="PROSITE-ProRule" id="PRU00042"/>
    </source>
</evidence>
<proteinExistence type="predicted"/>
<dbReference type="PROSITE" id="PS00028">
    <property type="entry name" value="ZINC_FINGER_C2H2_1"/>
    <property type="match status" value="4"/>
</dbReference>
<dbReference type="Proteomes" id="UP000242414">
    <property type="component" value="Unassembled WGS sequence"/>
</dbReference>
<feature type="compositionally biased region" description="Polar residues" evidence="10">
    <location>
        <begin position="44"/>
        <end position="63"/>
    </location>
</feature>
<dbReference type="GO" id="GO:0000433">
    <property type="term" value="P:carbon catabolite repression of transcription from RNA polymerase II promoter by glucose"/>
    <property type="evidence" value="ECO:0007669"/>
    <property type="project" value="TreeGrafter"/>
</dbReference>
<dbReference type="GO" id="GO:0000981">
    <property type="term" value="F:DNA-binding transcription factor activity, RNA polymerase II-specific"/>
    <property type="evidence" value="ECO:0007669"/>
    <property type="project" value="UniProtKB-ARBA"/>
</dbReference>
<evidence type="ECO:0000256" key="7">
    <source>
        <dbReference type="ARBA" id="ARBA00023163"/>
    </source>
</evidence>
<dbReference type="Pfam" id="PF00096">
    <property type="entry name" value="zf-C2H2"/>
    <property type="match status" value="4"/>
</dbReference>
<dbReference type="InterPro" id="IPR036236">
    <property type="entry name" value="Znf_C2H2_sf"/>
</dbReference>
<dbReference type="FunFam" id="3.30.160.60:FF:000446">
    <property type="entry name" value="Zinc finger protein"/>
    <property type="match status" value="1"/>
</dbReference>
<dbReference type="SMART" id="SM00355">
    <property type="entry name" value="ZnF_C2H2"/>
    <property type="match status" value="4"/>
</dbReference>
<dbReference type="SUPFAM" id="SSF57667">
    <property type="entry name" value="beta-beta-alpha zinc fingers"/>
    <property type="match status" value="3"/>
</dbReference>
<dbReference type="Gene3D" id="3.30.160.60">
    <property type="entry name" value="Classic Zinc Finger"/>
    <property type="match status" value="4"/>
</dbReference>
<keyword evidence="8" id="KW-0539">Nucleus</keyword>
<dbReference type="EMBL" id="KV922127">
    <property type="protein sequence ID" value="ORE01504.1"/>
    <property type="molecule type" value="Genomic_DNA"/>
</dbReference>
<evidence type="ECO:0000256" key="2">
    <source>
        <dbReference type="ARBA" id="ARBA00022723"/>
    </source>
</evidence>
<keyword evidence="4 9" id="KW-0863">Zinc-finger</keyword>
<evidence type="ECO:0000259" key="11">
    <source>
        <dbReference type="PROSITE" id="PS50157"/>
    </source>
</evidence>
<dbReference type="GO" id="GO:0008270">
    <property type="term" value="F:zinc ion binding"/>
    <property type="evidence" value="ECO:0007669"/>
    <property type="project" value="UniProtKB-KW"/>
</dbReference>
<feature type="compositionally biased region" description="Low complexity" evidence="10">
    <location>
        <begin position="571"/>
        <end position="586"/>
    </location>
</feature>
<keyword evidence="5" id="KW-0862">Zinc</keyword>
<dbReference type="GO" id="GO:0005634">
    <property type="term" value="C:nucleus"/>
    <property type="evidence" value="ECO:0007669"/>
    <property type="project" value="UniProtKB-SubCell"/>
</dbReference>
<name>A0A1X0QP41_RHIZD</name>
<dbReference type="PANTHER" id="PTHR47428">
    <property type="entry name" value="REGULATORY PROTEIN MIG1-RELATED"/>
    <property type="match status" value="1"/>
</dbReference>
<feature type="region of interest" description="Disordered" evidence="10">
    <location>
        <begin position="467"/>
        <end position="500"/>
    </location>
</feature>
<accession>A0A1X0QP41</accession>
<dbReference type="GO" id="GO:0005737">
    <property type="term" value="C:cytoplasm"/>
    <property type="evidence" value="ECO:0007669"/>
    <property type="project" value="TreeGrafter"/>
</dbReference>
<dbReference type="FunFam" id="3.30.160.60:FF:000072">
    <property type="entry name" value="zinc finger protein 143 isoform X1"/>
    <property type="match status" value="1"/>
</dbReference>
<feature type="domain" description="C2H2-type" evidence="11">
    <location>
        <begin position="529"/>
        <end position="558"/>
    </location>
</feature>
<dbReference type="PROSITE" id="PS50157">
    <property type="entry name" value="ZINC_FINGER_C2H2_2"/>
    <property type="match status" value="4"/>
</dbReference>
<evidence type="ECO:0000256" key="5">
    <source>
        <dbReference type="ARBA" id="ARBA00022833"/>
    </source>
</evidence>
<keyword evidence="6" id="KW-0805">Transcription regulation</keyword>
<dbReference type="AlphaFoldDB" id="A0A1X0QP41"/>
<feature type="domain" description="C2H2-type" evidence="11">
    <location>
        <begin position="223"/>
        <end position="252"/>
    </location>
</feature>
<evidence type="ECO:0000256" key="8">
    <source>
        <dbReference type="ARBA" id="ARBA00023242"/>
    </source>
</evidence>
<keyword evidence="7" id="KW-0804">Transcription</keyword>
<evidence type="ECO:0000256" key="10">
    <source>
        <dbReference type="SAM" id="MobiDB-lite"/>
    </source>
</evidence>
<evidence type="ECO:0000313" key="12">
    <source>
        <dbReference type="EMBL" id="ORE01504.1"/>
    </source>
</evidence>